<evidence type="ECO:0000256" key="6">
    <source>
        <dbReference type="ARBA" id="ARBA00022989"/>
    </source>
</evidence>
<dbReference type="InParanoid" id="A0A2P5DNL4"/>
<evidence type="ECO:0000256" key="2">
    <source>
        <dbReference type="ARBA" id="ARBA00004389"/>
    </source>
</evidence>
<evidence type="ECO:0000256" key="9">
    <source>
        <dbReference type="ARBA" id="ARBA00038080"/>
    </source>
</evidence>
<reference evidence="12" key="1">
    <citation type="submission" date="2016-06" db="EMBL/GenBank/DDBJ databases">
        <title>Parallel loss of symbiosis genes in relatives of nitrogen-fixing non-legume Parasponia.</title>
        <authorList>
            <person name="Van Velzen R."/>
            <person name="Holmer R."/>
            <person name="Bu F."/>
            <person name="Rutten L."/>
            <person name="Van Zeijl A."/>
            <person name="Liu W."/>
            <person name="Santuari L."/>
            <person name="Cao Q."/>
            <person name="Sharma T."/>
            <person name="Shen D."/>
            <person name="Roswanjaya Y."/>
            <person name="Wardhani T."/>
            <person name="Kalhor M.S."/>
            <person name="Jansen J."/>
            <person name="Van den Hoogen J."/>
            <person name="Gungor B."/>
            <person name="Hartog M."/>
            <person name="Hontelez J."/>
            <person name="Verver J."/>
            <person name="Yang W.-C."/>
            <person name="Schijlen E."/>
            <person name="Repin R."/>
            <person name="Schilthuizen M."/>
            <person name="Schranz E."/>
            <person name="Heidstra R."/>
            <person name="Miyata K."/>
            <person name="Fedorova E."/>
            <person name="Kohlen W."/>
            <person name="Bisseling T."/>
            <person name="Smit S."/>
            <person name="Geurts R."/>
        </authorList>
    </citation>
    <scope>NUCLEOTIDE SEQUENCE [LARGE SCALE GENOMIC DNA]</scope>
    <source>
        <strain evidence="12">cv. RG33-2</strain>
    </source>
</reference>
<organism evidence="11 12">
    <name type="scientific">Trema orientale</name>
    <name type="common">Charcoal tree</name>
    <name type="synonym">Celtis orientalis</name>
    <dbReference type="NCBI Taxonomy" id="63057"/>
    <lineage>
        <taxon>Eukaryota</taxon>
        <taxon>Viridiplantae</taxon>
        <taxon>Streptophyta</taxon>
        <taxon>Embryophyta</taxon>
        <taxon>Tracheophyta</taxon>
        <taxon>Spermatophyta</taxon>
        <taxon>Magnoliopsida</taxon>
        <taxon>eudicotyledons</taxon>
        <taxon>Gunneridae</taxon>
        <taxon>Pentapetalae</taxon>
        <taxon>rosids</taxon>
        <taxon>fabids</taxon>
        <taxon>Rosales</taxon>
        <taxon>Cannabaceae</taxon>
        <taxon>Trema</taxon>
    </lineage>
</organism>
<dbReference type="Proteomes" id="UP000237000">
    <property type="component" value="Unassembled WGS sequence"/>
</dbReference>
<keyword evidence="3" id="KW-1003">Cell membrane</keyword>
<dbReference type="PANTHER" id="PTHR32219:SF16">
    <property type="entry name" value="CORE-2_I-BRANCHING BETA-1,6-N-ACETYLGLUCOSAMINYLTRANSFERASE FAMILY PROTEIN"/>
    <property type="match status" value="1"/>
</dbReference>
<protein>
    <submittedName>
        <fullName evidence="11">Proton pump-interactor</fullName>
    </submittedName>
</protein>
<accession>A0A2P5DNL4</accession>
<keyword evidence="8" id="KW-0472">Membrane</keyword>
<comment type="caution">
    <text evidence="11">The sequence shown here is derived from an EMBL/GenBank/DDBJ whole genome shotgun (WGS) entry which is preliminary data.</text>
</comment>
<dbReference type="InterPro" id="IPR055282">
    <property type="entry name" value="PPI1-4"/>
</dbReference>
<evidence type="ECO:0000256" key="1">
    <source>
        <dbReference type="ARBA" id="ARBA00004162"/>
    </source>
</evidence>
<keyword evidence="4" id="KW-0812">Transmembrane</keyword>
<dbReference type="AlphaFoldDB" id="A0A2P5DNL4"/>
<feature type="coiled-coil region" evidence="10">
    <location>
        <begin position="104"/>
        <end position="166"/>
    </location>
</feature>
<keyword evidence="7 10" id="KW-0175">Coiled coil</keyword>
<evidence type="ECO:0000256" key="10">
    <source>
        <dbReference type="SAM" id="Coils"/>
    </source>
</evidence>
<dbReference type="GO" id="GO:0005886">
    <property type="term" value="C:plasma membrane"/>
    <property type="evidence" value="ECO:0007669"/>
    <property type="project" value="UniProtKB-SubCell"/>
</dbReference>
<keyword evidence="6" id="KW-1133">Transmembrane helix</keyword>
<dbReference type="OrthoDB" id="2195113at2759"/>
<evidence type="ECO:0000256" key="8">
    <source>
        <dbReference type="ARBA" id="ARBA00023136"/>
    </source>
</evidence>
<dbReference type="GO" id="GO:0005789">
    <property type="term" value="C:endoplasmic reticulum membrane"/>
    <property type="evidence" value="ECO:0007669"/>
    <property type="project" value="UniProtKB-SubCell"/>
</dbReference>
<keyword evidence="5" id="KW-0256">Endoplasmic reticulum</keyword>
<evidence type="ECO:0000256" key="5">
    <source>
        <dbReference type="ARBA" id="ARBA00022824"/>
    </source>
</evidence>
<comment type="subcellular location">
    <subcellularLocation>
        <location evidence="1">Cell membrane</location>
        <topology evidence="1">Single-pass membrane protein</topology>
    </subcellularLocation>
    <subcellularLocation>
        <location evidence="2">Endoplasmic reticulum membrane</location>
        <topology evidence="2">Single-pass membrane protein</topology>
    </subcellularLocation>
</comment>
<evidence type="ECO:0000256" key="4">
    <source>
        <dbReference type="ARBA" id="ARBA00022692"/>
    </source>
</evidence>
<sequence>MLHSCKSLAEEKQFMRDIKASQRRGEDHICSTISVEEIDGRADWKYYENYLARRNTGLAKCDGDHNRKKIKELKLRVDKCVYNNAVKGNIWNSLGLKQAVIDILKILNKDIDTLKKKESEVTAKYACIEKKLQSTLKMMDSLDKQLTDLHQRRKEACQSIRKLRKQYGKEVMEMRQVPQTLDNEGDGIHFGENACAKAKQGSEQLDHEPSKTNVHDEGTNVPKKIHTFYFVKFWPHQEPSSEPDEIQEIEKLIRKMDRDQLFIRKRLEKVNIGNDIDTLKKKQSEVRAEYGCIEKKLQTTVKKACCYPSRLLLSRGLALARKKDIAALERFSQTEGEKFMSQWNKSKAFRDDYKERVLHHHSTAVNNCVQIEG</sequence>
<name>A0A2P5DNL4_TREOI</name>
<dbReference type="EMBL" id="JXTC01000259">
    <property type="protein sequence ID" value="PON74870.1"/>
    <property type="molecule type" value="Genomic_DNA"/>
</dbReference>
<dbReference type="PANTHER" id="PTHR32219">
    <property type="entry name" value="RNA-BINDING PROTEIN YLMH-RELATED"/>
    <property type="match status" value="1"/>
</dbReference>
<evidence type="ECO:0000256" key="3">
    <source>
        <dbReference type="ARBA" id="ARBA00022475"/>
    </source>
</evidence>
<evidence type="ECO:0000313" key="11">
    <source>
        <dbReference type="EMBL" id="PON74870.1"/>
    </source>
</evidence>
<keyword evidence="12" id="KW-1185">Reference proteome</keyword>
<evidence type="ECO:0000313" key="12">
    <source>
        <dbReference type="Proteomes" id="UP000237000"/>
    </source>
</evidence>
<comment type="similarity">
    <text evidence="9">Belongs to the plant Proton pump-interactor protein family.</text>
</comment>
<gene>
    <name evidence="11" type="ORF">TorRG33x02_246440</name>
</gene>
<proteinExistence type="inferred from homology"/>
<evidence type="ECO:0000256" key="7">
    <source>
        <dbReference type="ARBA" id="ARBA00023054"/>
    </source>
</evidence>